<dbReference type="InterPro" id="IPR036320">
    <property type="entry name" value="Glycosyl_Trfase_fam3_N_dom_sf"/>
</dbReference>
<evidence type="ECO:0000256" key="3">
    <source>
        <dbReference type="ARBA" id="ARBA00048550"/>
    </source>
</evidence>
<evidence type="ECO:0000259" key="5">
    <source>
        <dbReference type="SMART" id="SM00941"/>
    </source>
</evidence>
<feature type="domain" description="Pyrimidine nucleoside phosphorylase C-terminal" evidence="5">
    <location>
        <begin position="438"/>
        <end position="505"/>
    </location>
</feature>
<dbReference type="RefSeq" id="WP_071073010.1">
    <property type="nucleotide sequence ID" value="NZ_CP017755.1"/>
</dbReference>
<dbReference type="Pfam" id="PF02885">
    <property type="entry name" value="Glycos_trans_3N"/>
    <property type="match status" value="1"/>
</dbReference>
<keyword evidence="2 4" id="KW-0808">Transferase</keyword>
<keyword evidence="7" id="KW-1185">Reference proteome</keyword>
<dbReference type="PANTHER" id="PTHR10515:SF0">
    <property type="entry name" value="THYMIDINE PHOSPHORYLASE"/>
    <property type="match status" value="1"/>
</dbReference>
<dbReference type="InterPro" id="IPR000053">
    <property type="entry name" value="Thymidine/pyrmidine_PPase"/>
</dbReference>
<proteinExistence type="inferred from homology"/>
<reference evidence="6 7" key="1">
    <citation type="submission" date="2016-10" db="EMBL/GenBank/DDBJ databases">
        <title>Complete genome sequences of three Cupriavidus strains isolated from various Malaysian environments.</title>
        <authorList>
            <person name="Abdullah A.A.-A."/>
            <person name="Shafie N.A.H."/>
            <person name="Lau N.S."/>
        </authorList>
    </citation>
    <scope>NUCLEOTIDE SEQUENCE [LARGE SCALE GENOMIC DNA]</scope>
    <source>
        <strain evidence="6 7">USMAA1020</strain>
    </source>
</reference>
<dbReference type="Gene3D" id="3.90.1170.30">
    <property type="entry name" value="Pyrimidine nucleoside phosphorylase-like, C-terminal domain"/>
    <property type="match status" value="1"/>
</dbReference>
<gene>
    <name evidence="6" type="ORF">BKK80_33760</name>
</gene>
<dbReference type="SMART" id="SM00941">
    <property type="entry name" value="PYNP_C"/>
    <property type="match status" value="1"/>
</dbReference>
<evidence type="ECO:0000256" key="2">
    <source>
        <dbReference type="ARBA" id="ARBA00022679"/>
    </source>
</evidence>
<dbReference type="InterPro" id="IPR035902">
    <property type="entry name" value="Nuc_phospho_transferase"/>
</dbReference>
<dbReference type="Pfam" id="PF00591">
    <property type="entry name" value="Glycos_transf_3"/>
    <property type="match status" value="1"/>
</dbReference>
<dbReference type="EC" id="2.4.2.4" evidence="4"/>
<comment type="catalytic activity">
    <reaction evidence="3 4">
        <text>thymidine + phosphate = 2-deoxy-alpha-D-ribose 1-phosphate + thymine</text>
        <dbReference type="Rhea" id="RHEA:16037"/>
        <dbReference type="ChEBI" id="CHEBI:17748"/>
        <dbReference type="ChEBI" id="CHEBI:17821"/>
        <dbReference type="ChEBI" id="CHEBI:43474"/>
        <dbReference type="ChEBI" id="CHEBI:57259"/>
        <dbReference type="EC" id="2.4.2.4"/>
    </reaction>
</comment>
<dbReference type="Pfam" id="PF07831">
    <property type="entry name" value="PYNP_C"/>
    <property type="match status" value="1"/>
</dbReference>
<dbReference type="InterPro" id="IPR028579">
    <property type="entry name" value="Thym_Pase_Put"/>
</dbReference>
<evidence type="ECO:0000313" key="6">
    <source>
        <dbReference type="EMBL" id="AOZ10524.1"/>
    </source>
</evidence>
<evidence type="ECO:0000313" key="7">
    <source>
        <dbReference type="Proteomes" id="UP000177515"/>
    </source>
</evidence>
<dbReference type="InterPro" id="IPR013466">
    <property type="entry name" value="Thymidine/AMP_Pase"/>
</dbReference>
<dbReference type="InterPro" id="IPR013102">
    <property type="entry name" value="PYNP_C"/>
</dbReference>
<evidence type="ECO:0000256" key="1">
    <source>
        <dbReference type="ARBA" id="ARBA00022676"/>
    </source>
</evidence>
<dbReference type="Proteomes" id="UP000177515">
    <property type="component" value="Chromosome 2"/>
</dbReference>
<dbReference type="NCBIfam" id="NF003338">
    <property type="entry name" value="PRK04350.1"/>
    <property type="match status" value="1"/>
</dbReference>
<organism evidence="6 7">
    <name type="scientific">Cupriavidus malaysiensis</name>
    <dbReference type="NCBI Taxonomy" id="367825"/>
    <lineage>
        <taxon>Bacteria</taxon>
        <taxon>Pseudomonadati</taxon>
        <taxon>Pseudomonadota</taxon>
        <taxon>Betaproteobacteria</taxon>
        <taxon>Burkholderiales</taxon>
        <taxon>Burkholderiaceae</taxon>
        <taxon>Cupriavidus</taxon>
    </lineage>
</organism>
<dbReference type="SUPFAM" id="SSF47648">
    <property type="entry name" value="Nucleoside phosphorylase/phosphoribosyltransferase N-terminal domain"/>
    <property type="match status" value="1"/>
</dbReference>
<sequence length="510" mass="52921">MNDTVRFDSPCVLEPLRYRALDIDTWQEHVIYLHRDCAVCRAEGFRAQARVQVQVGARRLIATVNVVGSGVLGRAEAALSASASGALEARAGDLVYVTHAPGLESLRWVRAKVYGNELAGAQLDAIMQDVASGSYTGVPIAAFLAACAGGRMTERETIDLTRAMIGTGERLSWNRPVVADKHCVGGLPGNRTSPIVVAVAAAAGLLVPKTSSRAITSPAGTADTMAVLTRVDLDAATLRQVVEQAGASLAWGGALGLSPADDMLIQVERALDLDSDAQLVASILSKKVAAGSTHVLIDVPVGPTAKVREEADLERLRSLLTLAAQALGVRVRIVRTDGTQPVGRGIGPALEARDVLAVLQGAPSAPHDLRERSLMLAGELMEFCGACGAGEGAALAAALLAGGAAWTRFQAICEAQGGLRAPGRALFLRDVPAPRDGVVATIDNRRLARAARLAGAPERQVAGIDLHVRLGDTVRAGQPLLTLHAQASGELAYAGGFLAAHPAIVIGEAG</sequence>
<dbReference type="SUPFAM" id="SSF54680">
    <property type="entry name" value="Pyrimidine nucleoside phosphorylase C-terminal domain"/>
    <property type="match status" value="1"/>
</dbReference>
<name>A0ABN4TVI1_9BURK</name>
<dbReference type="NCBIfam" id="TIGR02645">
    <property type="entry name" value="ARCH_P_rylase"/>
    <property type="match status" value="1"/>
</dbReference>
<dbReference type="InterPro" id="IPR036566">
    <property type="entry name" value="PYNP-like_C_sf"/>
</dbReference>
<evidence type="ECO:0000256" key="4">
    <source>
        <dbReference type="HAMAP-Rule" id="MF_00703"/>
    </source>
</evidence>
<dbReference type="InterPro" id="IPR017459">
    <property type="entry name" value="Glycosyl_Trfase_fam3_N_dom"/>
</dbReference>
<dbReference type="HAMAP" id="MF_00703">
    <property type="entry name" value="Thymid_phosp_2"/>
    <property type="match status" value="1"/>
</dbReference>
<dbReference type="InterPro" id="IPR000312">
    <property type="entry name" value="Glycosyl_Trfase_fam3"/>
</dbReference>
<dbReference type="Gene3D" id="1.20.970.50">
    <property type="match status" value="1"/>
</dbReference>
<accession>A0ABN4TVI1</accession>
<dbReference type="Gene3D" id="3.40.1030.10">
    <property type="entry name" value="Nucleoside phosphorylase/phosphoribosyltransferase catalytic domain"/>
    <property type="match status" value="1"/>
</dbReference>
<dbReference type="EMBL" id="CP017755">
    <property type="protein sequence ID" value="AOZ10524.1"/>
    <property type="molecule type" value="Genomic_DNA"/>
</dbReference>
<comment type="similarity">
    <text evidence="4">Belongs to the thymidine/pyrimidine-nucleoside phosphorylase family. Type 2 subfamily.</text>
</comment>
<keyword evidence="1 4" id="KW-0328">Glycosyltransferase</keyword>
<dbReference type="SUPFAM" id="SSF52418">
    <property type="entry name" value="Nucleoside phosphorylase/phosphoribosyltransferase catalytic domain"/>
    <property type="match status" value="1"/>
</dbReference>
<dbReference type="PANTHER" id="PTHR10515">
    <property type="entry name" value="THYMIDINE PHOSPHORYLASE"/>
    <property type="match status" value="1"/>
</dbReference>
<protein>
    <recommendedName>
        <fullName evidence="4">Putative thymidine phosphorylase</fullName>
        <ecNumber evidence="4">2.4.2.4</ecNumber>
    </recommendedName>
    <alternativeName>
        <fullName evidence="4">TdRPase</fullName>
    </alternativeName>
</protein>